<keyword evidence="7" id="KW-1185">Reference proteome</keyword>
<keyword evidence="3" id="KW-0804">Transcription</keyword>
<name>A0A544TV56_9BACI</name>
<proteinExistence type="predicted"/>
<dbReference type="InterPro" id="IPR047640">
    <property type="entry name" value="RpiR-like"/>
</dbReference>
<dbReference type="GO" id="GO:0003677">
    <property type="term" value="F:DNA binding"/>
    <property type="evidence" value="ECO:0007669"/>
    <property type="project" value="UniProtKB-KW"/>
</dbReference>
<keyword evidence="1" id="KW-0805">Transcription regulation</keyword>
<dbReference type="PROSITE" id="PS51464">
    <property type="entry name" value="SIS"/>
    <property type="match status" value="1"/>
</dbReference>
<dbReference type="Gene3D" id="3.40.50.10490">
    <property type="entry name" value="Glucose-6-phosphate isomerase like protein, domain 1"/>
    <property type="match status" value="1"/>
</dbReference>
<dbReference type="CDD" id="cd05013">
    <property type="entry name" value="SIS_RpiR"/>
    <property type="match status" value="1"/>
</dbReference>
<reference evidence="6 7" key="1">
    <citation type="submission" date="2019-06" db="EMBL/GenBank/DDBJ databases">
        <title>Psychrobacillus vulpis sp. nov., a new species isolated from feces of a red fox that inhabits in The Tablas de Daimiel Natural Park, Albacete, Spain.</title>
        <authorList>
            <person name="Rodriguez M."/>
            <person name="Reina J.C."/>
            <person name="Bejar V."/>
            <person name="Llamas I."/>
        </authorList>
    </citation>
    <scope>NUCLEOTIDE SEQUENCE [LARGE SCALE GENOMIC DNA]</scope>
    <source>
        <strain evidence="6 7">Z8</strain>
    </source>
</reference>
<dbReference type="SUPFAM" id="SSF46689">
    <property type="entry name" value="Homeodomain-like"/>
    <property type="match status" value="1"/>
</dbReference>
<protein>
    <submittedName>
        <fullName evidence="6">MurR/RpiR family transcriptional regulator</fullName>
    </submittedName>
</protein>
<dbReference type="PROSITE" id="PS51071">
    <property type="entry name" value="HTH_RPIR"/>
    <property type="match status" value="1"/>
</dbReference>
<dbReference type="InterPro" id="IPR009057">
    <property type="entry name" value="Homeodomain-like_sf"/>
</dbReference>
<dbReference type="OrthoDB" id="2930at2"/>
<dbReference type="PANTHER" id="PTHR30514:SF18">
    <property type="entry name" value="RPIR-FAMILY TRANSCRIPTIONAL REGULATOR"/>
    <property type="match status" value="1"/>
</dbReference>
<evidence type="ECO:0000259" key="4">
    <source>
        <dbReference type="PROSITE" id="PS51071"/>
    </source>
</evidence>
<gene>
    <name evidence="6" type="ORF">FG384_03740</name>
</gene>
<dbReference type="InterPro" id="IPR000281">
    <property type="entry name" value="HTH_RpiR"/>
</dbReference>
<dbReference type="GO" id="GO:0003700">
    <property type="term" value="F:DNA-binding transcription factor activity"/>
    <property type="evidence" value="ECO:0007669"/>
    <property type="project" value="InterPro"/>
</dbReference>
<dbReference type="RefSeq" id="WP_142641218.1">
    <property type="nucleotide sequence ID" value="NZ_VDGI01000002.1"/>
</dbReference>
<dbReference type="AlphaFoldDB" id="A0A544TV56"/>
<dbReference type="InterPro" id="IPR001347">
    <property type="entry name" value="SIS_dom"/>
</dbReference>
<dbReference type="Proteomes" id="UP000316626">
    <property type="component" value="Unassembled WGS sequence"/>
</dbReference>
<accession>A0A544TV56</accession>
<feature type="domain" description="SIS" evidence="5">
    <location>
        <begin position="124"/>
        <end position="261"/>
    </location>
</feature>
<evidence type="ECO:0000259" key="5">
    <source>
        <dbReference type="PROSITE" id="PS51464"/>
    </source>
</evidence>
<evidence type="ECO:0000313" key="6">
    <source>
        <dbReference type="EMBL" id="TQR21326.1"/>
    </source>
</evidence>
<dbReference type="Gene3D" id="1.10.10.10">
    <property type="entry name" value="Winged helix-like DNA-binding domain superfamily/Winged helix DNA-binding domain"/>
    <property type="match status" value="1"/>
</dbReference>
<dbReference type="GO" id="GO:0097367">
    <property type="term" value="F:carbohydrate derivative binding"/>
    <property type="evidence" value="ECO:0007669"/>
    <property type="project" value="InterPro"/>
</dbReference>
<organism evidence="6 7">
    <name type="scientific">Psychrobacillus vulpis</name>
    <dbReference type="NCBI Taxonomy" id="2325572"/>
    <lineage>
        <taxon>Bacteria</taxon>
        <taxon>Bacillati</taxon>
        <taxon>Bacillota</taxon>
        <taxon>Bacilli</taxon>
        <taxon>Bacillales</taxon>
        <taxon>Bacillaceae</taxon>
        <taxon>Psychrobacillus</taxon>
    </lineage>
</organism>
<dbReference type="Pfam" id="PF01418">
    <property type="entry name" value="HTH_6"/>
    <property type="match status" value="1"/>
</dbReference>
<evidence type="ECO:0000256" key="1">
    <source>
        <dbReference type="ARBA" id="ARBA00023015"/>
    </source>
</evidence>
<dbReference type="PANTHER" id="PTHR30514">
    <property type="entry name" value="GLUCOKINASE"/>
    <property type="match status" value="1"/>
</dbReference>
<keyword evidence="2" id="KW-0238">DNA-binding</keyword>
<comment type="caution">
    <text evidence="6">The sequence shown here is derived from an EMBL/GenBank/DDBJ whole genome shotgun (WGS) entry which is preliminary data.</text>
</comment>
<feature type="domain" description="HTH rpiR-type" evidence="4">
    <location>
        <begin position="1"/>
        <end position="77"/>
    </location>
</feature>
<evidence type="ECO:0000256" key="2">
    <source>
        <dbReference type="ARBA" id="ARBA00023125"/>
    </source>
</evidence>
<dbReference type="SUPFAM" id="SSF53697">
    <property type="entry name" value="SIS domain"/>
    <property type="match status" value="1"/>
</dbReference>
<sequence>MILHELIRENFVAMSKSQKKMANYVIDHPKDIAMCSASELGSKIGISESTVIRFSYTLGFSGYVELQKLIREHFFSHESSITTYQQSKLVLPNNTSFFKQVMEQDRQSIQHTMNQIQEDQYHEAIERLSKANSVYILGLRSSYSAANWLSFSLGLVKDNVHFIRPETEDVIRTISKMDTHSVVIIISFHRYLKETIQIAELAQRQKAFVIGITDSLLAPIHIHSNVIFPIFSPNKSTLDAVSPLFSFMNAIVAGLIVEQKEDFMKRQELYKSIPSNFLFDEEGEAT</sequence>
<dbReference type="InterPro" id="IPR035472">
    <property type="entry name" value="RpiR-like_SIS"/>
</dbReference>
<evidence type="ECO:0000313" key="7">
    <source>
        <dbReference type="Proteomes" id="UP000316626"/>
    </source>
</evidence>
<dbReference type="EMBL" id="VDGI01000002">
    <property type="protein sequence ID" value="TQR21326.1"/>
    <property type="molecule type" value="Genomic_DNA"/>
</dbReference>
<dbReference type="InterPro" id="IPR036388">
    <property type="entry name" value="WH-like_DNA-bd_sf"/>
</dbReference>
<evidence type="ECO:0000256" key="3">
    <source>
        <dbReference type="ARBA" id="ARBA00023163"/>
    </source>
</evidence>
<dbReference type="GO" id="GO:1901135">
    <property type="term" value="P:carbohydrate derivative metabolic process"/>
    <property type="evidence" value="ECO:0007669"/>
    <property type="project" value="InterPro"/>
</dbReference>
<dbReference type="Pfam" id="PF01380">
    <property type="entry name" value="SIS"/>
    <property type="match status" value="1"/>
</dbReference>
<dbReference type="InterPro" id="IPR046348">
    <property type="entry name" value="SIS_dom_sf"/>
</dbReference>